<proteinExistence type="predicted"/>
<dbReference type="EMBL" id="JAIZAY010000002">
    <property type="protein sequence ID" value="KAJ8047445.1"/>
    <property type="molecule type" value="Genomic_DNA"/>
</dbReference>
<name>A0A9Q1HIX4_HOLLE</name>
<evidence type="ECO:0000313" key="1">
    <source>
        <dbReference type="EMBL" id="KAJ8047445.1"/>
    </source>
</evidence>
<organism evidence="1 2">
    <name type="scientific">Holothuria leucospilota</name>
    <name type="common">Black long sea cucumber</name>
    <name type="synonym">Mertensiothuria leucospilota</name>
    <dbReference type="NCBI Taxonomy" id="206669"/>
    <lineage>
        <taxon>Eukaryota</taxon>
        <taxon>Metazoa</taxon>
        <taxon>Echinodermata</taxon>
        <taxon>Eleutherozoa</taxon>
        <taxon>Echinozoa</taxon>
        <taxon>Holothuroidea</taxon>
        <taxon>Aspidochirotacea</taxon>
        <taxon>Aspidochirotida</taxon>
        <taxon>Holothuriidae</taxon>
        <taxon>Holothuria</taxon>
    </lineage>
</organism>
<reference evidence="1" key="1">
    <citation type="submission" date="2021-10" db="EMBL/GenBank/DDBJ databases">
        <title>Tropical sea cucumber genome reveals ecological adaptation and Cuvierian tubules defense mechanism.</title>
        <authorList>
            <person name="Chen T."/>
        </authorList>
    </citation>
    <scope>NUCLEOTIDE SEQUENCE</scope>
    <source>
        <strain evidence="1">Nanhai2018</strain>
        <tissue evidence="1">Muscle</tissue>
    </source>
</reference>
<accession>A0A9Q1HIX4</accession>
<evidence type="ECO:0000313" key="2">
    <source>
        <dbReference type="Proteomes" id="UP001152320"/>
    </source>
</evidence>
<dbReference type="AlphaFoldDB" id="A0A9Q1HIX4"/>
<keyword evidence="2" id="KW-1185">Reference proteome</keyword>
<sequence length="57" mass="6462">MGFECLYGCRLFLLMQRSYLESFPEVSAGTARIAQLISCPWQDISGVYNTDIDFCCV</sequence>
<dbReference type="Proteomes" id="UP001152320">
    <property type="component" value="Chromosome 2"/>
</dbReference>
<protein>
    <submittedName>
        <fullName evidence="1">Uncharacterized protein</fullName>
    </submittedName>
</protein>
<gene>
    <name evidence="1" type="ORF">HOLleu_06441</name>
</gene>
<comment type="caution">
    <text evidence="1">The sequence shown here is derived from an EMBL/GenBank/DDBJ whole genome shotgun (WGS) entry which is preliminary data.</text>
</comment>